<organism evidence="1 2">
    <name type="scientific">Actinacidiphila acididurans</name>
    <dbReference type="NCBI Taxonomy" id="2784346"/>
    <lineage>
        <taxon>Bacteria</taxon>
        <taxon>Bacillati</taxon>
        <taxon>Actinomycetota</taxon>
        <taxon>Actinomycetes</taxon>
        <taxon>Kitasatosporales</taxon>
        <taxon>Streptomycetaceae</taxon>
        <taxon>Actinacidiphila</taxon>
    </lineage>
</organism>
<gene>
    <name evidence="1" type="ORF">ITX44_12255</name>
</gene>
<accession>A0ABS2TPN2</accession>
<dbReference type="EMBL" id="JADKYB010000005">
    <property type="protein sequence ID" value="MBM9505305.1"/>
    <property type="molecule type" value="Genomic_DNA"/>
</dbReference>
<sequence>MSAETFTATVTLADVSGPVLALRLLLSEHPDLPAGTIRFSDLSPDRLDVWLHDDLRAFETWRAVLGIDPHAVTCDTQSDDRTWVLKATGEYAGVRIELTSFSDVPAPEQAGGVQ</sequence>
<comment type="caution">
    <text evidence="1">The sequence shown here is derived from an EMBL/GenBank/DDBJ whole genome shotgun (WGS) entry which is preliminary data.</text>
</comment>
<dbReference type="Proteomes" id="UP000749040">
    <property type="component" value="Unassembled WGS sequence"/>
</dbReference>
<name>A0ABS2TPN2_9ACTN</name>
<evidence type="ECO:0000313" key="2">
    <source>
        <dbReference type="Proteomes" id="UP000749040"/>
    </source>
</evidence>
<evidence type="ECO:0000313" key="1">
    <source>
        <dbReference type="EMBL" id="MBM9505305.1"/>
    </source>
</evidence>
<reference evidence="1 2" key="1">
    <citation type="submission" date="2021-01" db="EMBL/GenBank/DDBJ databases">
        <title>Streptomyces acididurans sp. nov., isolated from a peat swamp forest soil.</title>
        <authorList>
            <person name="Chantavorakit T."/>
            <person name="Duangmal K."/>
        </authorList>
    </citation>
    <scope>NUCLEOTIDE SEQUENCE [LARGE SCALE GENOMIC DNA]</scope>
    <source>
        <strain evidence="1 2">KK5PA1</strain>
    </source>
</reference>
<proteinExistence type="predicted"/>
<protein>
    <submittedName>
        <fullName evidence="1">Uncharacterized protein</fullName>
    </submittedName>
</protein>
<dbReference type="RefSeq" id="WP_205357145.1">
    <property type="nucleotide sequence ID" value="NZ_JADKYB010000005.1"/>
</dbReference>
<keyword evidence="2" id="KW-1185">Reference proteome</keyword>